<evidence type="ECO:0000259" key="2">
    <source>
        <dbReference type="Pfam" id="PF07238"/>
    </source>
</evidence>
<dbReference type="Gene3D" id="2.40.10.220">
    <property type="entry name" value="predicted glycosyltransferase like domains"/>
    <property type="match status" value="1"/>
</dbReference>
<dbReference type="EMBL" id="JACPNR010000004">
    <property type="protein sequence ID" value="MBI2677776.1"/>
    <property type="molecule type" value="Genomic_DNA"/>
</dbReference>
<evidence type="ECO:0000256" key="1">
    <source>
        <dbReference type="SAM" id="MobiDB-lite"/>
    </source>
</evidence>
<dbReference type="GO" id="GO:0035438">
    <property type="term" value="F:cyclic-di-GMP binding"/>
    <property type="evidence" value="ECO:0007669"/>
    <property type="project" value="InterPro"/>
</dbReference>
<feature type="region of interest" description="Disordered" evidence="1">
    <location>
        <begin position="137"/>
        <end position="174"/>
    </location>
</feature>
<feature type="compositionally biased region" description="Basic and acidic residues" evidence="1">
    <location>
        <begin position="11"/>
        <end position="22"/>
    </location>
</feature>
<feature type="domain" description="PilZ" evidence="2">
    <location>
        <begin position="17"/>
        <end position="111"/>
    </location>
</feature>
<reference evidence="3" key="1">
    <citation type="submission" date="2020-07" db="EMBL/GenBank/DDBJ databases">
        <title>Huge and variable diversity of episymbiotic CPR bacteria and DPANN archaea in groundwater ecosystems.</title>
        <authorList>
            <person name="He C.Y."/>
            <person name="Keren R."/>
            <person name="Whittaker M."/>
            <person name="Farag I.F."/>
            <person name="Doudna J."/>
            <person name="Cate J.H.D."/>
            <person name="Banfield J.F."/>
        </authorList>
    </citation>
    <scope>NUCLEOTIDE SEQUENCE</scope>
    <source>
        <strain evidence="3">NC_groundwater_580_Pr5_B-0.1um_64_19</strain>
    </source>
</reference>
<sequence length="174" mass="18620">MDGSASAPKQEMARRLPRHDTDNRVVLTVEKPDGAEKVRGRASNISEAGFGAVLAGELEIGTVAHAKLVLQLLAEPLEVTAQVKNRHGFSHGFAFVEITAEQRRIVMRYLRAASQEEAITAAEAMALTAEHVAEPHEVEPHEATGKFRFSPGAYAPKANANGGPEGTKNEDGGE</sequence>
<feature type="region of interest" description="Disordered" evidence="1">
    <location>
        <begin position="1"/>
        <end position="22"/>
    </location>
</feature>
<comment type="caution">
    <text evidence="3">The sequence shown here is derived from an EMBL/GenBank/DDBJ whole genome shotgun (WGS) entry which is preliminary data.</text>
</comment>
<proteinExistence type="predicted"/>
<evidence type="ECO:0000313" key="4">
    <source>
        <dbReference type="Proteomes" id="UP000779809"/>
    </source>
</evidence>
<protein>
    <submittedName>
        <fullName evidence="3">PilZ domain-containing protein</fullName>
    </submittedName>
</protein>
<name>A0A932A7W2_9BACT</name>
<dbReference type="AlphaFoldDB" id="A0A932A7W2"/>
<dbReference type="Pfam" id="PF07238">
    <property type="entry name" value="PilZ"/>
    <property type="match status" value="1"/>
</dbReference>
<gene>
    <name evidence="3" type="ORF">HYX28_03240</name>
</gene>
<dbReference type="Proteomes" id="UP000779809">
    <property type="component" value="Unassembled WGS sequence"/>
</dbReference>
<evidence type="ECO:0000313" key="3">
    <source>
        <dbReference type="EMBL" id="MBI2677776.1"/>
    </source>
</evidence>
<accession>A0A932A7W2</accession>
<dbReference type="SUPFAM" id="SSF141371">
    <property type="entry name" value="PilZ domain-like"/>
    <property type="match status" value="1"/>
</dbReference>
<organism evidence="3 4">
    <name type="scientific">Candidatus Korobacter versatilis</name>
    <dbReference type="NCBI Taxonomy" id="658062"/>
    <lineage>
        <taxon>Bacteria</taxon>
        <taxon>Pseudomonadati</taxon>
        <taxon>Acidobacteriota</taxon>
        <taxon>Terriglobia</taxon>
        <taxon>Terriglobales</taxon>
        <taxon>Candidatus Korobacteraceae</taxon>
        <taxon>Candidatus Korobacter</taxon>
    </lineage>
</organism>
<dbReference type="InterPro" id="IPR009875">
    <property type="entry name" value="PilZ_domain"/>
</dbReference>